<dbReference type="Pfam" id="PF00534">
    <property type="entry name" value="Glycos_transf_1"/>
    <property type="match status" value="1"/>
</dbReference>
<dbReference type="Proteomes" id="UP000244880">
    <property type="component" value="Unassembled WGS sequence"/>
</dbReference>
<accession>A0A2R8B8V5</accession>
<evidence type="ECO:0000313" key="2">
    <source>
        <dbReference type="EMBL" id="SPH19472.1"/>
    </source>
</evidence>
<dbReference type="PANTHER" id="PTHR46401">
    <property type="entry name" value="GLYCOSYLTRANSFERASE WBBK-RELATED"/>
    <property type="match status" value="1"/>
</dbReference>
<dbReference type="AlphaFoldDB" id="A0A2R8B8V5"/>
<gene>
    <name evidence="2" type="ORF">ASD8599_00197</name>
</gene>
<dbReference type="PANTHER" id="PTHR46401:SF9">
    <property type="entry name" value="MANNOSYLTRANSFERASE A"/>
    <property type="match status" value="1"/>
</dbReference>
<dbReference type="GO" id="GO:0016757">
    <property type="term" value="F:glycosyltransferase activity"/>
    <property type="evidence" value="ECO:0007669"/>
    <property type="project" value="InterPro"/>
</dbReference>
<evidence type="ECO:0000313" key="3">
    <source>
        <dbReference type="Proteomes" id="UP000244880"/>
    </source>
</evidence>
<proteinExistence type="predicted"/>
<dbReference type="InterPro" id="IPR001296">
    <property type="entry name" value="Glyco_trans_1"/>
</dbReference>
<evidence type="ECO:0000259" key="1">
    <source>
        <dbReference type="Pfam" id="PF00534"/>
    </source>
</evidence>
<name>A0A2R8B8V5_9RHOB</name>
<feature type="domain" description="Glycosyl transferase family 1" evidence="1">
    <location>
        <begin position="201"/>
        <end position="318"/>
    </location>
</feature>
<keyword evidence="3" id="KW-1185">Reference proteome</keyword>
<dbReference type="EMBL" id="OMOR01000001">
    <property type="protein sequence ID" value="SPH19472.1"/>
    <property type="molecule type" value="Genomic_DNA"/>
</dbReference>
<dbReference type="SUPFAM" id="SSF53756">
    <property type="entry name" value="UDP-Glycosyltransferase/glycogen phosphorylase"/>
    <property type="match status" value="1"/>
</dbReference>
<protein>
    <recommendedName>
        <fullName evidence="1">Glycosyl transferase family 1 domain-containing protein</fullName>
    </recommendedName>
</protein>
<sequence>MAYLKAFLADDVPAFGLVRTPFGYVLLDDMGLRAMCGRLSHPSKMASPDVLSLLSRGLTRTERKAQTEVRRNAFARALPQKLDQMLAKHLPQGTHYFNVGHSNLTDRVLQAVRGLGGVTAVMVHDVIPLDFPQYQRVGTVEVFREKLMRVRQFADIVIYNSADTQTRTEAQMAIWGDVPRSIVSHLGTEQPDPNPDFICPKTPYFVTIGTIEPRKNHAFLLDLWEELGPAAPELHIVGSRGWNNDAVFSRLDALNEHGRVRERNGLCDADMLALLQGASGFLFPSFAEGFGLPPVEAAMLGVPILSNELGVIREILGDIPVYASVSDRYLWLTTIKQMAGDDPKRRKFDRFSPPDWTAHFNTVLSLI</sequence>
<dbReference type="Gene3D" id="3.40.50.2000">
    <property type="entry name" value="Glycogen Phosphorylase B"/>
    <property type="match status" value="1"/>
</dbReference>
<dbReference type="OrthoDB" id="9790710at2"/>
<organism evidence="2 3">
    <name type="scientific">Ascidiaceihabitans donghaensis</name>
    <dbReference type="NCBI Taxonomy" id="1510460"/>
    <lineage>
        <taxon>Bacteria</taxon>
        <taxon>Pseudomonadati</taxon>
        <taxon>Pseudomonadota</taxon>
        <taxon>Alphaproteobacteria</taxon>
        <taxon>Rhodobacterales</taxon>
        <taxon>Paracoccaceae</taxon>
        <taxon>Ascidiaceihabitans</taxon>
    </lineage>
</organism>
<reference evidence="2 3" key="1">
    <citation type="submission" date="2018-03" db="EMBL/GenBank/DDBJ databases">
        <authorList>
            <person name="Keele B.F."/>
        </authorList>
    </citation>
    <scope>NUCLEOTIDE SEQUENCE [LARGE SCALE GENOMIC DNA]</scope>
    <source>
        <strain evidence="2 3">CECT 8599</strain>
    </source>
</reference>